<evidence type="ECO:0000256" key="1">
    <source>
        <dbReference type="SAM" id="Phobius"/>
    </source>
</evidence>
<dbReference type="AlphaFoldDB" id="A0A368DWA9"/>
<evidence type="ECO:0000313" key="3">
    <source>
        <dbReference type="Proteomes" id="UP000252132"/>
    </source>
</evidence>
<reference evidence="2 3" key="1">
    <citation type="journal article" date="2018" name="Microbiome">
        <title>Fine metagenomic profile of the Mediterranean stratified and mixed water columns revealed by assembly and recruitment.</title>
        <authorList>
            <person name="Haro-Moreno J.M."/>
            <person name="Lopez-Perez M."/>
            <person name="De La Torre J.R."/>
            <person name="Picazo A."/>
            <person name="Camacho A."/>
            <person name="Rodriguez-Valera F."/>
        </authorList>
    </citation>
    <scope>NUCLEOTIDE SEQUENCE [LARGE SCALE GENOMIC DNA]</scope>
    <source>
        <strain evidence="2">MED-G55</strain>
    </source>
</reference>
<protein>
    <recommendedName>
        <fullName evidence="4">Lycopene cyclase</fullName>
    </recommendedName>
</protein>
<sequence length="380" mass="43667">MSGRRIAKQRRRADVGIIGGGLAGLSLAYHLSQFHDLKILVVDDGMPKPDHIWGFWDNGSPHLELAREHALSQWWHWQIAEPSNAKVMRGQDYHYYAVSSGAYMKVLAEKCARANVRFVNGTVMKTSINEDYTRMLMKDEQTVTAHHVFDTVNYIAPYDCMKQHFLGQHIKVSKNIFNPGQVMLMDFRVSQEDGIHFMYVLPFTEKKAFIESTVFSRRPHDPEWYREQITNYIKRSLHLNGEQVTVLREEEGVLPMSKVKPKQNEGCIPFGLAANAMRASSSYAFAQINRQAYDYAKRETLIWGMPEAGADFFERWMDEVMLDVLTKKPELAPNLFTRMAKKVKADDFAKFMNGRSGFLPKLKTINAMPSGPFLKSIVRF</sequence>
<comment type="caution">
    <text evidence="2">The sequence shown here is derived from an EMBL/GenBank/DDBJ whole genome shotgun (WGS) entry which is preliminary data.</text>
</comment>
<gene>
    <name evidence="2" type="ORF">DBW69_05830</name>
</gene>
<dbReference type="Gene3D" id="3.50.50.60">
    <property type="entry name" value="FAD/NAD(P)-binding domain"/>
    <property type="match status" value="1"/>
</dbReference>
<dbReference type="SUPFAM" id="SSF51905">
    <property type="entry name" value="FAD/NAD(P)-binding domain"/>
    <property type="match status" value="1"/>
</dbReference>
<keyword evidence="1" id="KW-1133">Transmembrane helix</keyword>
<organism evidence="2 3">
    <name type="scientific">PS1 clade bacterium</name>
    <dbReference type="NCBI Taxonomy" id="2175152"/>
    <lineage>
        <taxon>Bacteria</taxon>
        <taxon>Pseudomonadati</taxon>
        <taxon>Pseudomonadota</taxon>
        <taxon>Alphaproteobacteria</taxon>
        <taxon>PS1 clade</taxon>
    </lineage>
</organism>
<dbReference type="Pfam" id="PF05834">
    <property type="entry name" value="Lycopene_cycl"/>
    <property type="match status" value="1"/>
</dbReference>
<dbReference type="Proteomes" id="UP000252132">
    <property type="component" value="Unassembled WGS sequence"/>
</dbReference>
<dbReference type="EMBL" id="QOQF01000027">
    <property type="protein sequence ID" value="RCL75934.1"/>
    <property type="molecule type" value="Genomic_DNA"/>
</dbReference>
<name>A0A368DWA9_9PROT</name>
<dbReference type="InterPro" id="IPR036188">
    <property type="entry name" value="FAD/NAD-bd_sf"/>
</dbReference>
<proteinExistence type="predicted"/>
<keyword evidence="1" id="KW-0812">Transmembrane</keyword>
<keyword evidence="1" id="KW-0472">Membrane</keyword>
<feature type="transmembrane region" description="Helical" evidence="1">
    <location>
        <begin position="12"/>
        <end position="31"/>
    </location>
</feature>
<evidence type="ECO:0000313" key="2">
    <source>
        <dbReference type="EMBL" id="RCL75934.1"/>
    </source>
</evidence>
<dbReference type="PANTHER" id="PTHR39757">
    <property type="match status" value="1"/>
</dbReference>
<evidence type="ECO:0008006" key="4">
    <source>
        <dbReference type="Google" id="ProtNLM"/>
    </source>
</evidence>
<accession>A0A368DWA9</accession>
<dbReference type="PANTHER" id="PTHR39757:SF5">
    <property type="entry name" value="OS02G0190600 PROTEIN"/>
    <property type="match status" value="1"/>
</dbReference>